<evidence type="ECO:0000256" key="2">
    <source>
        <dbReference type="ARBA" id="ARBA00022475"/>
    </source>
</evidence>
<evidence type="ECO:0000313" key="10">
    <source>
        <dbReference type="EMBL" id="GAA4072712.1"/>
    </source>
</evidence>
<dbReference type="SUPFAM" id="SSF56317">
    <property type="entry name" value="Carbon-nitrogen hydrolase"/>
    <property type="match status" value="1"/>
</dbReference>
<comment type="subcellular location">
    <subcellularLocation>
        <location evidence="1 8">Cell membrane</location>
        <topology evidence="1 8">Multi-pass membrane protein</topology>
    </subcellularLocation>
</comment>
<keyword evidence="6 8" id="KW-0472">Membrane</keyword>
<evidence type="ECO:0000256" key="4">
    <source>
        <dbReference type="ARBA" id="ARBA00022692"/>
    </source>
</evidence>
<gene>
    <name evidence="10" type="primary">lnt_2</name>
    <name evidence="8" type="synonym">lnt</name>
    <name evidence="10" type="ORF">GCM10022214_31250</name>
</gene>
<comment type="caution">
    <text evidence="10">The sequence shown here is derived from an EMBL/GenBank/DDBJ whole genome shotgun (WGS) entry which is preliminary data.</text>
</comment>
<dbReference type="Gene3D" id="3.60.110.10">
    <property type="entry name" value="Carbon-nitrogen hydrolase"/>
    <property type="match status" value="1"/>
</dbReference>
<comment type="function">
    <text evidence="8">Catalyzes the phospholipid dependent N-acylation of the N-terminal cysteine of apolipoprotein, the last step in lipoprotein maturation.</text>
</comment>
<evidence type="ECO:0000256" key="6">
    <source>
        <dbReference type="ARBA" id="ARBA00023136"/>
    </source>
</evidence>
<comment type="pathway">
    <text evidence="8">Protein modification; lipoprotein biosynthesis (N-acyl transfer).</text>
</comment>
<feature type="transmembrane region" description="Helical" evidence="8">
    <location>
        <begin position="141"/>
        <end position="169"/>
    </location>
</feature>
<evidence type="ECO:0000259" key="9">
    <source>
        <dbReference type="PROSITE" id="PS50263"/>
    </source>
</evidence>
<dbReference type="InterPro" id="IPR036526">
    <property type="entry name" value="C-N_Hydrolase_sf"/>
</dbReference>
<feature type="transmembrane region" description="Helical" evidence="8">
    <location>
        <begin position="74"/>
        <end position="93"/>
    </location>
</feature>
<keyword evidence="7 8" id="KW-0012">Acyltransferase</keyword>
<dbReference type="InterPro" id="IPR045378">
    <property type="entry name" value="LNT_N"/>
</dbReference>
<dbReference type="CDD" id="cd07571">
    <property type="entry name" value="ALP_N-acyl_transferase"/>
    <property type="match status" value="1"/>
</dbReference>
<keyword evidence="2 8" id="KW-1003">Cell membrane</keyword>
<dbReference type="RefSeq" id="WP_344947148.1">
    <property type="nucleotide sequence ID" value="NZ_BAAAZG010000018.1"/>
</dbReference>
<evidence type="ECO:0000313" key="11">
    <source>
        <dbReference type="Proteomes" id="UP001500683"/>
    </source>
</evidence>
<feature type="transmembrane region" description="Helical" evidence="8">
    <location>
        <begin position="102"/>
        <end position="121"/>
    </location>
</feature>
<comment type="catalytic activity">
    <reaction evidence="8">
        <text>N-terminal S-1,2-diacyl-sn-glyceryl-L-cysteinyl-[lipoprotein] + a glycerophospholipid = N-acyl-S-1,2-diacyl-sn-glyceryl-L-cysteinyl-[lipoprotein] + a 2-acyl-sn-glycero-3-phospholipid + H(+)</text>
        <dbReference type="Rhea" id="RHEA:48228"/>
        <dbReference type="Rhea" id="RHEA-COMP:14681"/>
        <dbReference type="Rhea" id="RHEA-COMP:14684"/>
        <dbReference type="ChEBI" id="CHEBI:15378"/>
        <dbReference type="ChEBI" id="CHEBI:136912"/>
        <dbReference type="ChEBI" id="CHEBI:140656"/>
        <dbReference type="ChEBI" id="CHEBI:140657"/>
        <dbReference type="ChEBI" id="CHEBI:140660"/>
        <dbReference type="EC" id="2.3.1.269"/>
    </reaction>
</comment>
<keyword evidence="11" id="KW-1185">Reference proteome</keyword>
<keyword evidence="5 8" id="KW-1133">Transmembrane helix</keyword>
<dbReference type="EC" id="2.3.1.269" evidence="8"/>
<evidence type="ECO:0000256" key="5">
    <source>
        <dbReference type="ARBA" id="ARBA00022989"/>
    </source>
</evidence>
<feature type="transmembrane region" description="Helical" evidence="8">
    <location>
        <begin position="52"/>
        <end position="68"/>
    </location>
</feature>
<feature type="domain" description="CN hydrolase" evidence="9">
    <location>
        <begin position="204"/>
        <end position="438"/>
    </location>
</feature>
<dbReference type="NCBIfam" id="TIGR00546">
    <property type="entry name" value="lnt"/>
    <property type="match status" value="1"/>
</dbReference>
<dbReference type="Pfam" id="PF20154">
    <property type="entry name" value="LNT_N"/>
    <property type="match status" value="1"/>
</dbReference>
<evidence type="ECO:0000256" key="7">
    <source>
        <dbReference type="ARBA" id="ARBA00023315"/>
    </source>
</evidence>
<dbReference type="Pfam" id="PF00795">
    <property type="entry name" value="CN_hydrolase"/>
    <property type="match status" value="1"/>
</dbReference>
<dbReference type="PANTHER" id="PTHR38686">
    <property type="entry name" value="APOLIPOPROTEIN N-ACYLTRANSFERASE"/>
    <property type="match status" value="1"/>
</dbReference>
<evidence type="ECO:0000256" key="3">
    <source>
        <dbReference type="ARBA" id="ARBA00022679"/>
    </source>
</evidence>
<evidence type="ECO:0000256" key="1">
    <source>
        <dbReference type="ARBA" id="ARBA00004651"/>
    </source>
</evidence>
<accession>A0ABP7VR58</accession>
<keyword evidence="3 8" id="KW-0808">Transferase</keyword>
<dbReference type="PROSITE" id="PS50263">
    <property type="entry name" value="CN_HYDROLASE"/>
    <property type="match status" value="1"/>
</dbReference>
<keyword evidence="4 8" id="KW-0812">Transmembrane</keyword>
<comment type="similarity">
    <text evidence="8">Belongs to the CN hydrolase family. Apolipoprotein N-acyltransferase subfamily.</text>
</comment>
<sequence>MTRPRAVSLPAGALTLVVFPEADLGWLAWVVLVPGILLMSRAPTVREAALRGWWFGAGFLLAALYWTLPNIGPGLLLVALVFGAMWAGWGVAVRRLVPEHPVLAMVVVPSVWLVIELVRSWPRLGGPWALLGASQWRHPTVLALAAVGGVWLVSFALVAVNTALALALVLPRARPALLATAVAIGLAGPATFALRPAPPAERAVRVALVQPGVVHRPGPRLAAGERITAGLPPADLIVWGESSVGFDLDRRPDIAARLTALAARGRLLVNEDARDAAGRISKSAILLGPHGTEGRYVKTRLVPFGEYIPLRPAFGWLTRVSRAAGEDRVPGTGAEALRAGEVTIGPLICFESAFPDLGRAVVRHGAQIVVYQSSTSTFQASWAPQQHAALAAVRAAETGRPAVQAALTGVSAAYDAQGRRLVWLDTDRRGAVVVTLRVPPAASRTPYDRYGDYVGHLAVLVTAAAVVLAAARRRPAP</sequence>
<organism evidence="10 11">
    <name type="scientific">Actinomadura miaoliensis</name>
    <dbReference type="NCBI Taxonomy" id="430685"/>
    <lineage>
        <taxon>Bacteria</taxon>
        <taxon>Bacillati</taxon>
        <taxon>Actinomycetota</taxon>
        <taxon>Actinomycetes</taxon>
        <taxon>Streptosporangiales</taxon>
        <taxon>Thermomonosporaceae</taxon>
        <taxon>Actinomadura</taxon>
    </lineage>
</organism>
<feature type="transmembrane region" description="Helical" evidence="8">
    <location>
        <begin position="176"/>
        <end position="194"/>
    </location>
</feature>
<dbReference type="PANTHER" id="PTHR38686:SF1">
    <property type="entry name" value="APOLIPOPROTEIN N-ACYLTRANSFERASE"/>
    <property type="match status" value="1"/>
</dbReference>
<dbReference type="HAMAP" id="MF_01148">
    <property type="entry name" value="Lnt"/>
    <property type="match status" value="1"/>
</dbReference>
<dbReference type="InterPro" id="IPR003010">
    <property type="entry name" value="C-N_Hydrolase"/>
</dbReference>
<name>A0ABP7VR58_9ACTN</name>
<proteinExistence type="inferred from homology"/>
<dbReference type="Proteomes" id="UP001500683">
    <property type="component" value="Unassembled WGS sequence"/>
</dbReference>
<dbReference type="EMBL" id="BAAAZG010000018">
    <property type="protein sequence ID" value="GAA4072712.1"/>
    <property type="molecule type" value="Genomic_DNA"/>
</dbReference>
<feature type="transmembrane region" description="Helical" evidence="8">
    <location>
        <begin position="24"/>
        <end position="40"/>
    </location>
</feature>
<reference evidence="11" key="1">
    <citation type="journal article" date="2019" name="Int. J. Syst. Evol. Microbiol.">
        <title>The Global Catalogue of Microorganisms (GCM) 10K type strain sequencing project: providing services to taxonomists for standard genome sequencing and annotation.</title>
        <authorList>
            <consortium name="The Broad Institute Genomics Platform"/>
            <consortium name="The Broad Institute Genome Sequencing Center for Infectious Disease"/>
            <person name="Wu L."/>
            <person name="Ma J."/>
        </authorList>
    </citation>
    <scope>NUCLEOTIDE SEQUENCE [LARGE SCALE GENOMIC DNA]</scope>
    <source>
        <strain evidence="11">JCM 16702</strain>
    </source>
</reference>
<protein>
    <recommendedName>
        <fullName evidence="8">Apolipoprotein N-acyltransferase</fullName>
        <shortName evidence="8">ALP N-acyltransferase</shortName>
        <ecNumber evidence="8">2.3.1.269</ecNumber>
    </recommendedName>
</protein>
<evidence type="ECO:0000256" key="8">
    <source>
        <dbReference type="HAMAP-Rule" id="MF_01148"/>
    </source>
</evidence>
<dbReference type="InterPro" id="IPR004563">
    <property type="entry name" value="Apolipo_AcylTrfase"/>
</dbReference>